<keyword evidence="4" id="KW-1185">Reference proteome</keyword>
<feature type="compositionally biased region" description="Basic residues" evidence="1">
    <location>
        <begin position="201"/>
        <end position="213"/>
    </location>
</feature>
<comment type="caution">
    <text evidence="2">The sequence shown here is derived from an EMBL/GenBank/DDBJ whole genome shotgun (WGS) entry which is preliminary data.</text>
</comment>
<dbReference type="OrthoDB" id="3932653at2759"/>
<dbReference type="Proteomes" id="UP000676310">
    <property type="component" value="Unassembled WGS sequence"/>
</dbReference>
<evidence type="ECO:0000313" key="2">
    <source>
        <dbReference type="EMBL" id="CAG5175927.1"/>
    </source>
</evidence>
<feature type="compositionally biased region" description="Polar residues" evidence="1">
    <location>
        <begin position="296"/>
        <end position="306"/>
    </location>
</feature>
<dbReference type="EMBL" id="CAJRGZ010000029">
    <property type="protein sequence ID" value="CAG5183273.1"/>
    <property type="molecule type" value="Genomic_DNA"/>
</dbReference>
<feature type="region of interest" description="Disordered" evidence="1">
    <location>
        <begin position="176"/>
        <end position="324"/>
    </location>
</feature>
<feature type="compositionally biased region" description="Low complexity" evidence="1">
    <location>
        <begin position="256"/>
        <end position="276"/>
    </location>
</feature>
<dbReference type="EMBL" id="CAJRGZ010000022">
    <property type="protein sequence ID" value="CAG5175927.1"/>
    <property type="molecule type" value="Genomic_DNA"/>
</dbReference>
<name>A0A8J2I6V0_9PLEO</name>
<evidence type="ECO:0000313" key="3">
    <source>
        <dbReference type="EMBL" id="CAG5183273.1"/>
    </source>
</evidence>
<sequence>MPSWGRPPGGSSGVGRYYEGAQDDVHRFQELDSEDEKGGVILDQAFQPALNGKSINPDELYFNDMDIGAWEGRTSALGEATYRPDHNYQEHRSGYHDDMGNNNNSAEYEEILFRRVLDKIRIARAAGNTDVSLSQEELEAYHSRLYGSRSTAFRPEAQPRPSSASFPNDAASVISVDATSKHGSSSRSKKSQQRTSMFGSKSKKEKSSSHKRTSTTESRAPPPGFVIPGPDGQPVYAPINAYQGNLDREREPLRPASRSASDTSHHASSPSHASFSRDMLGAFPESVYDYRPTTPPQQGRSMSSRQAAYEADLPHGSRTRSSSIQSAGLVPFPVEPYQYHAFSPASSSSPTSPQPQYTRRVSSAVSEASYTSVPRRVPVPVPASVTLQRAAPVASSHVGQSDPVLAPQASSSAIPALAQEATRTSGSGHGGERRRKSGKSRKKG</sequence>
<protein>
    <submittedName>
        <fullName evidence="2">Uncharacterized protein</fullName>
    </submittedName>
</protein>
<evidence type="ECO:0000256" key="1">
    <source>
        <dbReference type="SAM" id="MobiDB-lite"/>
    </source>
</evidence>
<organism evidence="2 4">
    <name type="scientific">Alternaria atra</name>
    <dbReference type="NCBI Taxonomy" id="119953"/>
    <lineage>
        <taxon>Eukaryota</taxon>
        <taxon>Fungi</taxon>
        <taxon>Dikarya</taxon>
        <taxon>Ascomycota</taxon>
        <taxon>Pezizomycotina</taxon>
        <taxon>Dothideomycetes</taxon>
        <taxon>Pleosporomycetidae</taxon>
        <taxon>Pleosporales</taxon>
        <taxon>Pleosporineae</taxon>
        <taxon>Pleosporaceae</taxon>
        <taxon>Alternaria</taxon>
        <taxon>Alternaria sect. Ulocladioides</taxon>
    </lineage>
</organism>
<proteinExistence type="predicted"/>
<feature type="region of interest" description="Disordered" evidence="1">
    <location>
        <begin position="343"/>
        <end position="444"/>
    </location>
</feature>
<feature type="compositionally biased region" description="Low complexity" evidence="1">
    <location>
        <begin position="343"/>
        <end position="355"/>
    </location>
</feature>
<feature type="compositionally biased region" description="Basic residues" evidence="1">
    <location>
        <begin position="432"/>
        <end position="444"/>
    </location>
</feature>
<dbReference type="RefSeq" id="XP_043174070.1">
    <property type="nucleotide sequence ID" value="XM_043318135.1"/>
</dbReference>
<reference evidence="2" key="1">
    <citation type="submission" date="2021-05" db="EMBL/GenBank/DDBJ databases">
        <authorList>
            <person name="Stam R."/>
        </authorList>
    </citation>
    <scope>NUCLEOTIDE SEQUENCE</scope>
    <source>
        <strain evidence="2">CS162</strain>
    </source>
</reference>
<accession>A0A8J2I6V0</accession>
<evidence type="ECO:0000313" key="4">
    <source>
        <dbReference type="Proteomes" id="UP000676310"/>
    </source>
</evidence>
<gene>
    <name evidence="3" type="ORF">ALTATR162_LOCUS10499</name>
    <name evidence="2" type="ORF">ALTATR162_LOCUS8244</name>
</gene>
<feature type="region of interest" description="Disordered" evidence="1">
    <location>
        <begin position="1"/>
        <end position="21"/>
    </location>
</feature>
<dbReference type="GeneID" id="67010666"/>
<feature type="compositionally biased region" description="Polar residues" evidence="1">
    <location>
        <begin position="356"/>
        <end position="372"/>
    </location>
</feature>
<dbReference type="AlphaFoldDB" id="A0A8J2I6V0"/>